<protein>
    <submittedName>
        <fullName evidence="3">Uncharacterized protein</fullName>
    </submittedName>
</protein>
<accession>A0A8H3A481</accession>
<keyword evidence="2" id="KW-0812">Transmembrane</keyword>
<feature type="compositionally biased region" description="Low complexity" evidence="1">
    <location>
        <begin position="84"/>
        <end position="98"/>
    </location>
</feature>
<reference evidence="3" key="1">
    <citation type="submission" date="2021-01" db="EMBL/GenBank/DDBJ databases">
        <authorList>
            <person name="Kaushik A."/>
        </authorList>
    </citation>
    <scope>NUCLEOTIDE SEQUENCE</scope>
    <source>
        <strain evidence="3">AG1-1C</strain>
    </source>
</reference>
<proteinExistence type="predicted"/>
<evidence type="ECO:0000256" key="1">
    <source>
        <dbReference type="SAM" id="MobiDB-lite"/>
    </source>
</evidence>
<feature type="compositionally biased region" description="Basic and acidic residues" evidence="1">
    <location>
        <begin position="128"/>
        <end position="139"/>
    </location>
</feature>
<evidence type="ECO:0000313" key="3">
    <source>
        <dbReference type="EMBL" id="CAE6392763.1"/>
    </source>
</evidence>
<comment type="caution">
    <text evidence="3">The sequence shown here is derived from an EMBL/GenBank/DDBJ whole genome shotgun (WGS) entry which is preliminary data.</text>
</comment>
<feature type="compositionally biased region" description="Polar residues" evidence="1">
    <location>
        <begin position="369"/>
        <end position="378"/>
    </location>
</feature>
<evidence type="ECO:0000256" key="2">
    <source>
        <dbReference type="SAM" id="Phobius"/>
    </source>
</evidence>
<gene>
    <name evidence="3" type="ORF">RDB_LOCUS46176</name>
</gene>
<feature type="region of interest" description="Disordered" evidence="1">
    <location>
        <begin position="119"/>
        <end position="145"/>
    </location>
</feature>
<dbReference type="EMBL" id="CAJMWS010000294">
    <property type="protein sequence ID" value="CAE6392763.1"/>
    <property type="molecule type" value="Genomic_DNA"/>
</dbReference>
<organism evidence="3 4">
    <name type="scientific">Rhizoctonia solani</name>
    <dbReference type="NCBI Taxonomy" id="456999"/>
    <lineage>
        <taxon>Eukaryota</taxon>
        <taxon>Fungi</taxon>
        <taxon>Dikarya</taxon>
        <taxon>Basidiomycota</taxon>
        <taxon>Agaricomycotina</taxon>
        <taxon>Agaricomycetes</taxon>
        <taxon>Cantharellales</taxon>
        <taxon>Ceratobasidiaceae</taxon>
        <taxon>Rhizoctonia</taxon>
    </lineage>
</organism>
<feature type="transmembrane region" description="Helical" evidence="2">
    <location>
        <begin position="41"/>
        <end position="59"/>
    </location>
</feature>
<feature type="region of interest" description="Disordered" evidence="1">
    <location>
        <begin position="65"/>
        <end position="100"/>
    </location>
</feature>
<sequence>MSVPGNSTLASAISSLAPTPSITNSALIGSSNDNKPSTAAIVVPLAIFAVALAGLLFSLRQRSKTKEIQGQKNEPALNRVTTKASCASGSSASSSGSSRADLERAMEFLAGIRVPASSRLTPLPPSIESKRRERRETRMRQPSMSFREDMAPERASIPTISSVPEMDQRTRRCDEPLPPLPIISQSDPEDVYPQHEVPRSATYPVAQGHSPGVLQETDYRNPIEQPVHPSTHSFGPSSGIQADLSQVAASLSVTDLHVNHSLKGMPRPPCFAQRHTYAIPSSTLQPAMVTGSSPHPVSLTPVLATNSAIPSCPDSLRVALSQPLPDPVPKIVVNPVYSGYAELNSQPETKCEPVDQSLTRPRPAIPYSTRPQASQSQVNTMNPYDAIAKALRTPRLEQTFD</sequence>
<dbReference type="AlphaFoldDB" id="A0A8H3A481"/>
<dbReference type="Proteomes" id="UP000663846">
    <property type="component" value="Unassembled WGS sequence"/>
</dbReference>
<keyword evidence="2" id="KW-1133">Transmembrane helix</keyword>
<name>A0A8H3A481_9AGAM</name>
<evidence type="ECO:0000313" key="4">
    <source>
        <dbReference type="Proteomes" id="UP000663846"/>
    </source>
</evidence>
<keyword evidence="2" id="KW-0472">Membrane</keyword>
<feature type="region of interest" description="Disordered" evidence="1">
    <location>
        <begin position="347"/>
        <end position="378"/>
    </location>
</feature>